<feature type="compositionally biased region" description="Polar residues" evidence="12">
    <location>
        <begin position="242"/>
        <end position="251"/>
    </location>
</feature>
<dbReference type="GO" id="GO:0004386">
    <property type="term" value="F:helicase activity"/>
    <property type="evidence" value="ECO:0007669"/>
    <property type="project" value="UniProtKB-KW"/>
</dbReference>
<evidence type="ECO:0000313" key="16">
    <source>
        <dbReference type="Proteomes" id="UP000326396"/>
    </source>
</evidence>
<feature type="region of interest" description="Disordered" evidence="12">
    <location>
        <begin position="235"/>
        <end position="403"/>
    </location>
</feature>
<dbReference type="InterPro" id="IPR000330">
    <property type="entry name" value="SNF2_N"/>
</dbReference>
<feature type="region of interest" description="Disordered" evidence="12">
    <location>
        <begin position="28"/>
        <end position="48"/>
    </location>
</feature>
<keyword evidence="7" id="KW-0862">Zinc</keyword>
<feature type="compositionally biased region" description="Basic residues" evidence="12">
    <location>
        <begin position="432"/>
        <end position="448"/>
    </location>
</feature>
<comment type="subcellular location">
    <subcellularLocation>
        <location evidence="1">Nucleus</location>
    </subcellularLocation>
</comment>
<dbReference type="InterPro" id="IPR049730">
    <property type="entry name" value="SNF2/RAD54-like_C"/>
</dbReference>
<dbReference type="Proteomes" id="UP000326396">
    <property type="component" value="Linkage Group LG17"/>
</dbReference>
<sequence length="1360" mass="152550">MDFSKTKLYQRTRSGYERLYLEFNEKKNNGRRLRGGDGGGLSSESGGVCVTARVGGDASKGKSSRKSSEVCDGGRIEVDAVSRRTRQALRGKKKSGMLLKKGKSSKQVHVIDESENDADGGGGGHINSGIEEASESEKIEKTLRRGRSQNRGKTNQNIHQLGGDGVELSKSNGKNQSKFNAKGTSGIGKNTKDNKSSRTKDLLQNEADDVDYALSYLGDAYALKSAYCCSSGNAENDLETGVLNNTTVSNDDSLKEKGGSGDEFEKEPKASSFSSGGFLLGESDEDDNDGVMYLGDDVACLEDYDPSHSSRVESNEIKMSPVELESVQADADAKLQGQKSSEEEDDDPQKLVSPEEDGSDLQDIQPVENNAAAEGKEVISLSSSSDSEDDVKDGNAIDVDASNASEIENNDDLCDKFWYELLQMHMSEEGKKNKKSNILKPPVSKKHCGNSNEMQKPIEAKSKKRRIDADSSLGFGGNKSNINKVEENFWQVIDEKVTEESWKSTSKKYDQFRNKINVMEVLTDAIREEGDGDMLLKKYVDVPQEENPTEKRHVDEIQSYKFKFEDEEDMKPQKIESEMEVDELFDEMNMCLQLSEIGYSGTSGAKRVDAGFLVEGTHQATCCRQGKHQLTINEEFGIICRYCSYVEMEIREILPPLSKNGRGGQSRQEHDKADNTKFSDLKLADCHKERHLDSKGSECEKGTVWDLVPGVKESMYPHQRDGFEFIWNKIAGGTYIDKLEKRLPTGGSGCIISHAPGTGKSRLTIVFLQAFLKMYPSSRPLIIAPRSMLLTWEEEFKKWNVDFPFFNLNNAEFSGQEHKIAVTLIKQFGSPKSPRQLRFLKLFSWKKTPSVLGITYRLFENLAGEEGKRKRAVNNVEDEQMKKFLLQVPTLLVLDEGHTPRNDQSNMWKTLLNVKTKRSIILSGTPFQNNFDELYNTLCLVNPLLSFGISSLNSVEFSKKRGWKHNSTKGQWDSLTSSIKKNQHKLEELRAMIDPFVHVHKGTILQDRLPGLRDALVVLKPTKTQQTLLGKMSGLKPTLENDHVMSLVSVHPSLLPKSAGNELFHKMLKVFKNDPRAGVKTHFLMELIKLSLAHNEKVLVFSQYIKPLEFIMQLLKTYFRWVEGRECLYMDGQQEEKHRQTSINTLNDPKSAVRVLLASLRACSEGINLVGASRVVLLDVHWNPSVERQAISRAYRLGQKKLVHVYHLVTGSMEGEKYIRQVEKSHLSELVFSSKNKDSFNPKISSTVLKDNILEEMVQHEMLQGMFEKTKRTKKAGIVGKYGTRYGASLRKQIKKMEVSQHSKFFCEFCGKYAVKRKAVGIWGCKDCGKVKAGGAYTLNTASAVTVRSTIRRLREQTES</sequence>
<evidence type="ECO:0000256" key="7">
    <source>
        <dbReference type="ARBA" id="ARBA00022833"/>
    </source>
</evidence>
<dbReference type="NCBIfam" id="TIGR00280">
    <property type="entry name" value="eL43_euk_arch"/>
    <property type="match status" value="1"/>
</dbReference>
<dbReference type="PROSITE" id="PS51194">
    <property type="entry name" value="HELICASE_CTER"/>
    <property type="match status" value="1"/>
</dbReference>
<dbReference type="InterPro" id="IPR027417">
    <property type="entry name" value="P-loop_NTPase"/>
</dbReference>
<evidence type="ECO:0000256" key="1">
    <source>
        <dbReference type="ARBA" id="ARBA00004123"/>
    </source>
</evidence>
<feature type="region of interest" description="Disordered" evidence="12">
    <location>
        <begin position="430"/>
        <end position="477"/>
    </location>
</feature>
<dbReference type="Pfam" id="PF00271">
    <property type="entry name" value="Helicase_C"/>
    <property type="match status" value="1"/>
</dbReference>
<evidence type="ECO:0000256" key="5">
    <source>
        <dbReference type="ARBA" id="ARBA00022801"/>
    </source>
</evidence>
<keyword evidence="6" id="KW-0347">Helicase</keyword>
<dbReference type="GO" id="GO:0003735">
    <property type="term" value="F:structural constituent of ribosome"/>
    <property type="evidence" value="ECO:0007669"/>
    <property type="project" value="InterPro"/>
</dbReference>
<evidence type="ECO:0000259" key="14">
    <source>
        <dbReference type="PROSITE" id="PS51194"/>
    </source>
</evidence>
<feature type="compositionally biased region" description="Basic and acidic residues" evidence="12">
    <location>
        <begin position="305"/>
        <end position="316"/>
    </location>
</feature>
<dbReference type="SUPFAM" id="SSF52540">
    <property type="entry name" value="P-loop containing nucleoside triphosphate hydrolases"/>
    <property type="match status" value="2"/>
</dbReference>
<keyword evidence="16" id="KW-1185">Reference proteome</keyword>
<keyword evidence="8" id="KW-0067">ATP-binding</keyword>
<keyword evidence="9" id="KW-0689">Ribosomal protein</keyword>
<proteinExistence type="inferred from homology"/>
<evidence type="ECO:0000313" key="15">
    <source>
        <dbReference type="EMBL" id="KAD5316862.1"/>
    </source>
</evidence>
<dbReference type="GO" id="GO:0006412">
    <property type="term" value="P:translation"/>
    <property type="evidence" value="ECO:0007669"/>
    <property type="project" value="InterPro"/>
</dbReference>
<evidence type="ECO:0000256" key="10">
    <source>
        <dbReference type="ARBA" id="ARBA00023242"/>
    </source>
</evidence>
<feature type="compositionally biased region" description="Low complexity" evidence="12">
    <location>
        <begin position="271"/>
        <end position="281"/>
    </location>
</feature>
<dbReference type="Gene3D" id="3.40.50.10810">
    <property type="entry name" value="Tandem AAA-ATPase domain"/>
    <property type="match status" value="1"/>
</dbReference>
<dbReference type="CDD" id="cd18793">
    <property type="entry name" value="SF2_C_SNF"/>
    <property type="match status" value="1"/>
</dbReference>
<feature type="region of interest" description="Disordered" evidence="12">
    <location>
        <begin position="88"/>
        <end position="205"/>
    </location>
</feature>
<keyword evidence="3" id="KW-0934">Plastid</keyword>
<dbReference type="Pfam" id="PF00176">
    <property type="entry name" value="SNF2-rel_dom"/>
    <property type="match status" value="1"/>
</dbReference>
<evidence type="ECO:0000256" key="3">
    <source>
        <dbReference type="ARBA" id="ARBA00022528"/>
    </source>
</evidence>
<name>A0A5N6NPZ6_9ASTR</name>
<dbReference type="InterPro" id="IPR001650">
    <property type="entry name" value="Helicase_C-like"/>
</dbReference>
<dbReference type="SMART" id="SM00490">
    <property type="entry name" value="HELICc"/>
    <property type="match status" value="1"/>
</dbReference>
<dbReference type="EMBL" id="SZYD01000009">
    <property type="protein sequence ID" value="KAD5316862.1"/>
    <property type="molecule type" value="Genomic_DNA"/>
</dbReference>
<dbReference type="InterPro" id="IPR038718">
    <property type="entry name" value="SNF2-like_sf"/>
</dbReference>
<feature type="compositionally biased region" description="Basic and acidic residues" evidence="12">
    <location>
        <begin position="190"/>
        <end position="203"/>
    </location>
</feature>
<dbReference type="Gene3D" id="2.20.25.30">
    <property type="match status" value="1"/>
</dbReference>
<dbReference type="GO" id="GO:0005524">
    <property type="term" value="F:ATP binding"/>
    <property type="evidence" value="ECO:0007669"/>
    <property type="project" value="UniProtKB-KW"/>
</dbReference>
<dbReference type="InterPro" id="IPR011332">
    <property type="entry name" value="Ribosomal_zn-bd"/>
</dbReference>
<dbReference type="FunFam" id="2.20.25.30:FF:000002">
    <property type="entry name" value="60S ribosomal protein L37a"/>
    <property type="match status" value="1"/>
</dbReference>
<feature type="domain" description="Helicase ATP-binding" evidence="13">
    <location>
        <begin position="741"/>
        <end position="944"/>
    </location>
</feature>
<reference evidence="15 16" key="1">
    <citation type="submission" date="2019-05" db="EMBL/GenBank/DDBJ databases">
        <title>Mikania micrantha, genome provides insights into the molecular mechanism of rapid growth.</title>
        <authorList>
            <person name="Liu B."/>
        </authorList>
    </citation>
    <scope>NUCLEOTIDE SEQUENCE [LARGE SCALE GENOMIC DNA]</scope>
    <source>
        <strain evidence="15">NLD-2019</strain>
        <tissue evidence="15">Leaf</tissue>
    </source>
</reference>
<evidence type="ECO:0000256" key="6">
    <source>
        <dbReference type="ARBA" id="ARBA00022806"/>
    </source>
</evidence>
<keyword evidence="4" id="KW-0547">Nucleotide-binding</keyword>
<organism evidence="15 16">
    <name type="scientific">Mikania micrantha</name>
    <name type="common">bitter vine</name>
    <dbReference type="NCBI Taxonomy" id="192012"/>
    <lineage>
        <taxon>Eukaryota</taxon>
        <taxon>Viridiplantae</taxon>
        <taxon>Streptophyta</taxon>
        <taxon>Embryophyta</taxon>
        <taxon>Tracheophyta</taxon>
        <taxon>Spermatophyta</taxon>
        <taxon>Magnoliopsida</taxon>
        <taxon>eudicotyledons</taxon>
        <taxon>Gunneridae</taxon>
        <taxon>Pentapetalae</taxon>
        <taxon>asterids</taxon>
        <taxon>campanulids</taxon>
        <taxon>Asterales</taxon>
        <taxon>Asteraceae</taxon>
        <taxon>Asteroideae</taxon>
        <taxon>Heliantheae alliance</taxon>
        <taxon>Eupatorieae</taxon>
        <taxon>Mikania</taxon>
    </lineage>
</organism>
<keyword evidence="10" id="KW-0539">Nucleus</keyword>
<accession>A0A5N6NPZ6</accession>
<evidence type="ECO:0000256" key="8">
    <source>
        <dbReference type="ARBA" id="ARBA00022840"/>
    </source>
</evidence>
<dbReference type="InterPro" id="IPR044567">
    <property type="entry name" value="CLSY/DRD1"/>
</dbReference>
<dbReference type="InterPro" id="IPR014001">
    <property type="entry name" value="Helicase_ATP-bd"/>
</dbReference>
<evidence type="ECO:0000256" key="9">
    <source>
        <dbReference type="ARBA" id="ARBA00022980"/>
    </source>
</evidence>
<dbReference type="GO" id="GO:1990904">
    <property type="term" value="C:ribonucleoprotein complex"/>
    <property type="evidence" value="ECO:0007669"/>
    <property type="project" value="UniProtKB-KW"/>
</dbReference>
<dbReference type="InterPro" id="IPR002674">
    <property type="entry name" value="Ribosomal_eL43"/>
</dbReference>
<protein>
    <submittedName>
        <fullName evidence="15">Uncharacterized protein</fullName>
    </submittedName>
</protein>
<feature type="compositionally biased region" description="Basic residues" evidence="12">
    <location>
        <begin position="88"/>
        <end position="106"/>
    </location>
</feature>
<dbReference type="Gene3D" id="3.40.50.300">
    <property type="entry name" value="P-loop containing nucleotide triphosphate hydrolases"/>
    <property type="match status" value="1"/>
</dbReference>
<dbReference type="GO" id="GO:0016787">
    <property type="term" value="F:hydrolase activity"/>
    <property type="evidence" value="ECO:0007669"/>
    <property type="project" value="UniProtKB-KW"/>
</dbReference>
<dbReference type="HAMAP" id="MF_00327">
    <property type="entry name" value="Ribosomal_eL43"/>
    <property type="match status" value="1"/>
</dbReference>
<feature type="region of interest" description="Disordered" evidence="12">
    <location>
        <begin position="53"/>
        <end position="72"/>
    </location>
</feature>
<evidence type="ECO:0000256" key="11">
    <source>
        <dbReference type="ARBA" id="ARBA00023274"/>
    </source>
</evidence>
<dbReference type="InterPro" id="IPR011331">
    <property type="entry name" value="Ribosomal_eL37/eL43"/>
</dbReference>
<keyword evidence="5" id="KW-0378">Hydrolase</keyword>
<comment type="similarity">
    <text evidence="2">Belongs to the eukaryotic ribosomal protein eL43 family.</text>
</comment>
<dbReference type="PROSITE" id="PS51192">
    <property type="entry name" value="HELICASE_ATP_BIND_1"/>
    <property type="match status" value="1"/>
</dbReference>
<evidence type="ECO:0000256" key="12">
    <source>
        <dbReference type="SAM" id="MobiDB-lite"/>
    </source>
</evidence>
<gene>
    <name evidence="15" type="ORF">E3N88_16808</name>
</gene>
<dbReference type="GO" id="GO:0080188">
    <property type="term" value="P:gene silencing by siRNA-directed DNA methylation"/>
    <property type="evidence" value="ECO:0007669"/>
    <property type="project" value="InterPro"/>
</dbReference>
<dbReference type="SUPFAM" id="SSF57829">
    <property type="entry name" value="Zn-binding ribosomal proteins"/>
    <property type="match status" value="1"/>
</dbReference>
<dbReference type="GO" id="GO:0005634">
    <property type="term" value="C:nucleus"/>
    <property type="evidence" value="ECO:0007669"/>
    <property type="project" value="UniProtKB-SubCell"/>
</dbReference>
<keyword evidence="3" id="KW-0150">Chloroplast</keyword>
<comment type="caution">
    <text evidence="15">The sequence shown here is derived from an EMBL/GenBank/DDBJ whole genome shotgun (WGS) entry which is preliminary data.</text>
</comment>
<evidence type="ECO:0000256" key="4">
    <source>
        <dbReference type="ARBA" id="ARBA00022741"/>
    </source>
</evidence>
<dbReference type="PANTHER" id="PTHR45821">
    <property type="entry name" value="SNF2 DOMAIN-CONTAINING PROTEIN CLASSY 2-RELATED"/>
    <property type="match status" value="1"/>
</dbReference>
<dbReference type="PANTHER" id="PTHR45821:SF5">
    <property type="entry name" value="SNF2 DOMAIN-CONTAINING PROTEIN CLASSY 4"/>
    <property type="match status" value="1"/>
</dbReference>
<dbReference type="GO" id="GO:0005840">
    <property type="term" value="C:ribosome"/>
    <property type="evidence" value="ECO:0007669"/>
    <property type="project" value="UniProtKB-KW"/>
</dbReference>
<keyword evidence="11" id="KW-0687">Ribonucleoprotein</keyword>
<dbReference type="OrthoDB" id="2020972at2759"/>
<feature type="domain" description="Helicase C-terminal" evidence="14">
    <location>
        <begin position="1086"/>
        <end position="1238"/>
    </location>
</feature>
<evidence type="ECO:0000259" key="13">
    <source>
        <dbReference type="PROSITE" id="PS51192"/>
    </source>
</evidence>
<dbReference type="SMART" id="SM00487">
    <property type="entry name" value="DEXDc"/>
    <property type="match status" value="1"/>
</dbReference>
<evidence type="ECO:0000256" key="2">
    <source>
        <dbReference type="ARBA" id="ARBA00008672"/>
    </source>
</evidence>
<dbReference type="Pfam" id="PF01780">
    <property type="entry name" value="Ribosomal_L37ae"/>
    <property type="match status" value="1"/>
</dbReference>
<feature type="compositionally biased region" description="Polar residues" evidence="12">
    <location>
        <begin position="169"/>
        <end position="183"/>
    </location>
</feature>